<keyword evidence="4" id="KW-0238">DNA-binding</keyword>
<evidence type="ECO:0000259" key="3">
    <source>
        <dbReference type="PROSITE" id="PS51000"/>
    </source>
</evidence>
<evidence type="ECO:0000313" key="4">
    <source>
        <dbReference type="EMBL" id="KYG26578.1"/>
    </source>
</evidence>
<feature type="domain" description="HTH deoR-type" evidence="3">
    <location>
        <begin position="3"/>
        <end position="58"/>
    </location>
</feature>
<dbReference type="InterPro" id="IPR037171">
    <property type="entry name" value="NagB/RpiA_transferase-like"/>
</dbReference>
<accession>A0A161P7G4</accession>
<keyword evidence="1" id="KW-0805">Transcription regulation</keyword>
<reference evidence="4" key="1">
    <citation type="submission" date="2016-02" db="EMBL/GenBank/DDBJ databases">
        <title>Genome sequence of Bacillus trypoxylicola KCTC 13244(T).</title>
        <authorList>
            <person name="Jeong H."/>
            <person name="Park S.-H."/>
            <person name="Choi S.-K."/>
        </authorList>
    </citation>
    <scope>NUCLEOTIDE SEQUENCE [LARGE SCALE GENOMIC DNA]</scope>
    <source>
        <strain evidence="4">KCTC 13244</strain>
    </source>
</reference>
<keyword evidence="5" id="KW-1185">Reference proteome</keyword>
<dbReference type="SMART" id="SM01134">
    <property type="entry name" value="DeoRC"/>
    <property type="match status" value="1"/>
</dbReference>
<dbReference type="InterPro" id="IPR014036">
    <property type="entry name" value="DeoR-like_C"/>
</dbReference>
<name>A0A161P7G4_9BACI</name>
<dbReference type="Pfam" id="PF08220">
    <property type="entry name" value="HTH_DeoR"/>
    <property type="match status" value="1"/>
</dbReference>
<comment type="caution">
    <text evidence="4">The sequence shown here is derived from an EMBL/GenBank/DDBJ whole genome shotgun (WGS) entry which is preliminary data.</text>
</comment>
<dbReference type="PROSITE" id="PS51000">
    <property type="entry name" value="HTH_DEOR_2"/>
    <property type="match status" value="1"/>
</dbReference>
<dbReference type="SUPFAM" id="SSF100950">
    <property type="entry name" value="NagB/RpiA/CoA transferase-like"/>
    <property type="match status" value="1"/>
</dbReference>
<dbReference type="GO" id="GO:0003700">
    <property type="term" value="F:DNA-binding transcription factor activity"/>
    <property type="evidence" value="ECO:0007669"/>
    <property type="project" value="InterPro"/>
</dbReference>
<dbReference type="InterPro" id="IPR050313">
    <property type="entry name" value="Carb_Metab_HTH_regulators"/>
</dbReference>
<dbReference type="AlphaFoldDB" id="A0A161P7G4"/>
<dbReference type="SMART" id="SM00420">
    <property type="entry name" value="HTH_DEOR"/>
    <property type="match status" value="1"/>
</dbReference>
<sequence length="254" mass="28001">MLSVKRYEMILALLEQNQVVKVSELSKELGVTEKTIRIDLEALEKNGLLKRIHGGAVLADKGTRIVPIEERQSGKAIIKEAIAQKAKAKIQPYQTVLLDGGSTTEALAHLMGDIPLTVITNDIKIAYTLLEKEKIQLMVLGGTRIGKSPSLIGAEATAMLQKIRVNHVFFGTTGISMEHGLTVLNHLHADWKKQIIQIADEVTLLTDATKFEKVGLIQFASLAEIDEIITDHLIEEKMVQLLKQQEIALTIVSV</sequence>
<keyword evidence="2" id="KW-0804">Transcription</keyword>
<dbReference type="Proteomes" id="UP000075806">
    <property type="component" value="Unassembled WGS sequence"/>
</dbReference>
<dbReference type="PRINTS" id="PR00037">
    <property type="entry name" value="HTHLACR"/>
</dbReference>
<dbReference type="STRING" id="519424.AZF04_12255"/>
<dbReference type="EMBL" id="LTAO01000038">
    <property type="protein sequence ID" value="KYG26578.1"/>
    <property type="molecule type" value="Genomic_DNA"/>
</dbReference>
<dbReference type="GO" id="GO:0003677">
    <property type="term" value="F:DNA binding"/>
    <property type="evidence" value="ECO:0007669"/>
    <property type="project" value="UniProtKB-KW"/>
</dbReference>
<dbReference type="SUPFAM" id="SSF46785">
    <property type="entry name" value="Winged helix' DNA-binding domain"/>
    <property type="match status" value="1"/>
</dbReference>
<evidence type="ECO:0000256" key="2">
    <source>
        <dbReference type="ARBA" id="ARBA00023163"/>
    </source>
</evidence>
<dbReference type="InterPro" id="IPR036388">
    <property type="entry name" value="WH-like_DNA-bd_sf"/>
</dbReference>
<dbReference type="Pfam" id="PF00455">
    <property type="entry name" value="DeoRC"/>
    <property type="match status" value="1"/>
</dbReference>
<gene>
    <name evidence="4" type="ORF">AZF04_12255</name>
</gene>
<evidence type="ECO:0000256" key="1">
    <source>
        <dbReference type="ARBA" id="ARBA00023015"/>
    </source>
</evidence>
<proteinExistence type="predicted"/>
<dbReference type="PANTHER" id="PTHR30363">
    <property type="entry name" value="HTH-TYPE TRANSCRIPTIONAL REGULATOR SRLR-RELATED"/>
    <property type="match status" value="1"/>
</dbReference>
<dbReference type="InterPro" id="IPR001034">
    <property type="entry name" value="DeoR_HTH"/>
</dbReference>
<dbReference type="RefSeq" id="WP_061950050.1">
    <property type="nucleotide sequence ID" value="NZ_LTAO01000038.1"/>
</dbReference>
<protein>
    <submittedName>
        <fullName evidence="4">DNA-binding transcriptional regulator</fullName>
    </submittedName>
</protein>
<organism evidence="4 5">
    <name type="scientific">Alkalihalobacillus trypoxylicola</name>
    <dbReference type="NCBI Taxonomy" id="519424"/>
    <lineage>
        <taxon>Bacteria</taxon>
        <taxon>Bacillati</taxon>
        <taxon>Bacillota</taxon>
        <taxon>Bacilli</taxon>
        <taxon>Bacillales</taxon>
        <taxon>Bacillaceae</taxon>
        <taxon>Alkalihalobacillus</taxon>
    </lineage>
</organism>
<evidence type="ECO:0000313" key="5">
    <source>
        <dbReference type="Proteomes" id="UP000075806"/>
    </source>
</evidence>
<dbReference type="PANTHER" id="PTHR30363:SF44">
    <property type="entry name" value="AGA OPERON TRANSCRIPTIONAL REPRESSOR-RELATED"/>
    <property type="match status" value="1"/>
</dbReference>
<dbReference type="Gene3D" id="1.10.10.10">
    <property type="entry name" value="Winged helix-like DNA-binding domain superfamily/Winged helix DNA-binding domain"/>
    <property type="match status" value="1"/>
</dbReference>
<dbReference type="OrthoDB" id="9797223at2"/>
<dbReference type="InterPro" id="IPR036390">
    <property type="entry name" value="WH_DNA-bd_sf"/>
</dbReference>